<dbReference type="RefSeq" id="XP_002667956.1">
    <property type="nucleotide sequence ID" value="XM_002667910.1"/>
</dbReference>
<gene>
    <name evidence="1" type="ORF">NAEGRDRAFT_77134</name>
</gene>
<dbReference type="Proteomes" id="UP000006671">
    <property type="component" value="Unassembled WGS sequence"/>
</dbReference>
<dbReference type="KEGG" id="ngr:NAEGRDRAFT_77134"/>
<dbReference type="GeneID" id="8847792"/>
<organism evidence="2">
    <name type="scientific">Naegleria gruberi</name>
    <name type="common">Amoeba</name>
    <dbReference type="NCBI Taxonomy" id="5762"/>
    <lineage>
        <taxon>Eukaryota</taxon>
        <taxon>Discoba</taxon>
        <taxon>Heterolobosea</taxon>
        <taxon>Tetramitia</taxon>
        <taxon>Eutetramitia</taxon>
        <taxon>Vahlkampfiidae</taxon>
        <taxon>Naegleria</taxon>
    </lineage>
</organism>
<name>D2W6U0_NAEGR</name>
<sequence>MIYKLNRPTSLLGLASVGSSKQWSGHWRVDTIVGDGLNSTNSFSVKSRNAGSLVKKFYDSNNRTTISQLDNRLMFLLYYYSTNQKKMKLQTFAILLLNCLLFGVALQANQEPFSNEVLMDFGHSWTDPITGSTSFVMEAQSTKEKLADGCYDCRFFILPNPVIPNELVVDYLENHVVYTFPIVFYHDEMWAKGVEEINNFYKRTYPKFNIQKSNLHMFVLEV</sequence>
<dbReference type="EMBL" id="GG739568">
    <property type="protein sequence ID" value="EFC35212.1"/>
    <property type="molecule type" value="Genomic_DNA"/>
</dbReference>
<dbReference type="InParanoid" id="D2W6U0"/>
<accession>D2W6U0</accession>
<protein>
    <submittedName>
        <fullName evidence="1">Predicted protein</fullName>
    </submittedName>
</protein>
<reference evidence="1 2" key="1">
    <citation type="journal article" date="2010" name="Cell">
        <title>The genome of Naegleria gruberi illuminates early eukaryotic versatility.</title>
        <authorList>
            <person name="Fritz-Laylin L.K."/>
            <person name="Prochnik S.E."/>
            <person name="Ginger M.L."/>
            <person name="Dacks J.B."/>
            <person name="Carpenter M.L."/>
            <person name="Field M.C."/>
            <person name="Kuo A."/>
            <person name="Paredez A."/>
            <person name="Chapman J."/>
            <person name="Pham J."/>
            <person name="Shu S."/>
            <person name="Neupane R."/>
            <person name="Cipriano M."/>
            <person name="Mancuso J."/>
            <person name="Tu H."/>
            <person name="Salamov A."/>
            <person name="Lindquist E."/>
            <person name="Shapiro H."/>
            <person name="Lucas S."/>
            <person name="Grigoriev I.V."/>
            <person name="Cande W.Z."/>
            <person name="Fulton C."/>
            <person name="Rokhsar D.S."/>
            <person name="Dawson S.C."/>
        </authorList>
    </citation>
    <scope>NUCLEOTIDE SEQUENCE [LARGE SCALE GENOMIC DNA]</scope>
    <source>
        <strain evidence="1 2">NEG-M</strain>
    </source>
</reference>
<proteinExistence type="predicted"/>
<keyword evidence="2" id="KW-1185">Reference proteome</keyword>
<evidence type="ECO:0000313" key="1">
    <source>
        <dbReference type="EMBL" id="EFC35212.1"/>
    </source>
</evidence>
<evidence type="ECO:0000313" key="2">
    <source>
        <dbReference type="Proteomes" id="UP000006671"/>
    </source>
</evidence>
<dbReference type="AlphaFoldDB" id="D2W6U0"/>
<dbReference type="VEuPathDB" id="AmoebaDB:NAEGRDRAFT_77134"/>